<name>R3TPP6_9ENTE</name>
<dbReference type="CDD" id="cd00378">
    <property type="entry name" value="SHMT"/>
    <property type="match status" value="1"/>
</dbReference>
<dbReference type="GO" id="GO:0005829">
    <property type="term" value="C:cytosol"/>
    <property type="evidence" value="ECO:0007669"/>
    <property type="project" value="TreeGrafter"/>
</dbReference>
<keyword evidence="14" id="KW-0489">Methyltransferase</keyword>
<dbReference type="OrthoDB" id="9803846at2"/>
<dbReference type="InterPro" id="IPR039429">
    <property type="entry name" value="SHMT-like_dom"/>
</dbReference>
<dbReference type="GO" id="GO:0030170">
    <property type="term" value="F:pyridoxal phosphate binding"/>
    <property type="evidence" value="ECO:0007669"/>
    <property type="project" value="UniProtKB-UniRule"/>
</dbReference>
<evidence type="ECO:0000256" key="9">
    <source>
        <dbReference type="ARBA" id="ARBA00022898"/>
    </source>
</evidence>
<dbReference type="UniPathway" id="UPA00193"/>
<dbReference type="NCBIfam" id="NF000586">
    <property type="entry name" value="PRK00011.1"/>
    <property type="match status" value="1"/>
</dbReference>
<comment type="pathway">
    <text evidence="11">Amino-acid biosynthesis; glycine biosynthesis; glycine from L-serine: step 1/1.</text>
</comment>
<dbReference type="InterPro" id="IPR015421">
    <property type="entry name" value="PyrdxlP-dep_Trfase_major"/>
</dbReference>
<dbReference type="InterPro" id="IPR001085">
    <property type="entry name" value="Ser_HO-MeTrfase"/>
</dbReference>
<comment type="function">
    <text evidence="10">Catalyzes the reversible interconversion of serine and glycine with tetrahydrofolate (THF) serving as the one-carbon carrier. This reaction serves as the major source of one-carbon groups required for the biosynthesis of purines, thymidylate, methionine, and other important biomolecules. Also exhibits THF-independent aldolase activity toward beta-hydroxyamino acids, producing glycine and aldehydes, via a retro-aldol mechanism. Thus, is able to catalyze the cleavage of L-allo-threonine.</text>
</comment>
<dbReference type="GO" id="GO:0008168">
    <property type="term" value="F:methyltransferase activity"/>
    <property type="evidence" value="ECO:0007669"/>
    <property type="project" value="UniProtKB-KW"/>
</dbReference>
<evidence type="ECO:0000256" key="6">
    <source>
        <dbReference type="ARBA" id="ARBA00022563"/>
    </source>
</evidence>
<keyword evidence="15" id="KW-1185">Reference proteome</keyword>
<feature type="binding site" evidence="11">
    <location>
        <begin position="350"/>
        <end position="352"/>
    </location>
    <ligand>
        <name>(6S)-5,6,7,8-tetrahydrofolate</name>
        <dbReference type="ChEBI" id="CHEBI:57453"/>
    </ligand>
</feature>
<feature type="modified residue" description="N6-(pyridoxal phosphate)lysine" evidence="11 12">
    <location>
        <position position="225"/>
    </location>
</feature>
<evidence type="ECO:0000259" key="13">
    <source>
        <dbReference type="Pfam" id="PF00464"/>
    </source>
</evidence>
<reference evidence="14 15" key="1">
    <citation type="submission" date="2013-02" db="EMBL/GenBank/DDBJ databases">
        <title>The Genome Sequence of Enterococcus caccae BAA-1240.</title>
        <authorList>
            <consortium name="The Broad Institute Genome Sequencing Platform"/>
            <consortium name="The Broad Institute Genome Sequencing Center for Infectious Disease"/>
            <person name="Earl A.M."/>
            <person name="Gilmore M.S."/>
            <person name="Lebreton F."/>
            <person name="Walker B."/>
            <person name="Young S.K."/>
            <person name="Zeng Q."/>
            <person name="Gargeya S."/>
            <person name="Fitzgerald M."/>
            <person name="Haas B."/>
            <person name="Abouelleil A."/>
            <person name="Alvarado L."/>
            <person name="Arachchi H.M."/>
            <person name="Berlin A.M."/>
            <person name="Chapman S.B."/>
            <person name="Dewar J."/>
            <person name="Goldberg J."/>
            <person name="Griggs A."/>
            <person name="Gujja S."/>
            <person name="Hansen M."/>
            <person name="Howarth C."/>
            <person name="Imamovic A."/>
            <person name="Larimer J."/>
            <person name="McCowan C."/>
            <person name="Murphy C."/>
            <person name="Neiman D."/>
            <person name="Pearson M."/>
            <person name="Priest M."/>
            <person name="Roberts A."/>
            <person name="Saif S."/>
            <person name="Shea T."/>
            <person name="Sisk P."/>
            <person name="Sykes S."/>
            <person name="Wortman J."/>
            <person name="Nusbaum C."/>
            <person name="Birren B."/>
        </authorList>
    </citation>
    <scope>NUCLEOTIDE SEQUENCE [LARGE SCALE GENOMIC DNA]</scope>
    <source>
        <strain evidence="14 15">ATCC BAA-1240</strain>
    </source>
</reference>
<evidence type="ECO:0000256" key="3">
    <source>
        <dbReference type="ARBA" id="ARBA00006376"/>
    </source>
</evidence>
<dbReference type="RefSeq" id="WP_010772900.1">
    <property type="nucleotide sequence ID" value="NZ_KB946335.1"/>
</dbReference>
<comment type="subcellular location">
    <subcellularLocation>
        <location evidence="2 11">Cytoplasm</location>
    </subcellularLocation>
</comment>
<dbReference type="SUPFAM" id="SSF53383">
    <property type="entry name" value="PLP-dependent transferases"/>
    <property type="match status" value="1"/>
</dbReference>
<evidence type="ECO:0000256" key="11">
    <source>
        <dbReference type="HAMAP-Rule" id="MF_00051"/>
    </source>
</evidence>
<dbReference type="Gene3D" id="3.90.1150.10">
    <property type="entry name" value="Aspartate Aminotransferase, domain 1"/>
    <property type="match status" value="1"/>
</dbReference>
<keyword evidence="5 11" id="KW-0963">Cytoplasm</keyword>
<dbReference type="eggNOG" id="COG0112">
    <property type="taxonomic scope" value="Bacteria"/>
</dbReference>
<feature type="domain" description="Serine hydroxymethyltransferase-like" evidence="13">
    <location>
        <begin position="5"/>
        <end position="381"/>
    </location>
</feature>
<dbReference type="PIRSF" id="PIRSF000412">
    <property type="entry name" value="SHMT"/>
    <property type="match status" value="1"/>
</dbReference>
<accession>R3TPP6</accession>
<evidence type="ECO:0000313" key="14">
    <source>
        <dbReference type="EMBL" id="EOL43489.1"/>
    </source>
</evidence>
<evidence type="ECO:0000256" key="8">
    <source>
        <dbReference type="ARBA" id="ARBA00022679"/>
    </source>
</evidence>
<evidence type="ECO:0000256" key="12">
    <source>
        <dbReference type="PIRSR" id="PIRSR000412-50"/>
    </source>
</evidence>
<gene>
    <name evidence="11" type="primary">glyA</name>
    <name evidence="14" type="ORF">UC7_02819</name>
</gene>
<comment type="similarity">
    <text evidence="3 11">Belongs to the SHMT family.</text>
</comment>
<comment type="subunit">
    <text evidence="4 11">Homodimer.</text>
</comment>
<comment type="caution">
    <text evidence="14">The sequence shown here is derived from an EMBL/GenBank/DDBJ whole genome shotgun (WGS) entry which is preliminary data.</text>
</comment>
<sequence>MDYKTFDPDLWDAIAKENDRQENNLELIASENVVSKGVMAAQGSILTNKYAEGYPGKRYYGGCEFIDIVEDLAINRAKELFGAKFANVQPHSGSQANTAAYLSLIEPGDTVLGMDLSAGGHLTHGSPVNFSGKTYNFVSYGVDPTTEVIDYNVVRILAREHQPKLIVAGASAYSRTIDFEKFREIADEVGAKLMVDMAHIAGLVAAGLHPNPVPYADITTSTTHKTLRGPRGGLILTNDEDLAKKINSNIFPGIQGGPLEHVIAGKAVAFKEALDITFKEYSEQVIENAKAMTKVFNQTPEARLVSGSTDNHLLLIDVSGFGLNGKEAEAILDSVNITANKNSIPFEQLSPFKTSGIRIGTPAITTRGFKEDDCVEVAKLIVKVLKDHENEVTRSEVRASVSELTKKYPLYK</sequence>
<dbReference type="InterPro" id="IPR015422">
    <property type="entry name" value="PyrdxlP-dep_Trfase_small"/>
</dbReference>
<comment type="pathway">
    <text evidence="11">One-carbon metabolism; tetrahydrofolate interconversion.</text>
</comment>
<dbReference type="InterPro" id="IPR015424">
    <property type="entry name" value="PyrdxlP-dep_Trfase"/>
</dbReference>
<evidence type="ECO:0000256" key="10">
    <source>
        <dbReference type="ARBA" id="ARBA00054606"/>
    </source>
</evidence>
<comment type="cofactor">
    <cofactor evidence="1 11 12">
        <name>pyridoxal 5'-phosphate</name>
        <dbReference type="ChEBI" id="CHEBI:597326"/>
    </cofactor>
</comment>
<feature type="binding site" evidence="11">
    <location>
        <begin position="120"/>
        <end position="122"/>
    </location>
    <ligand>
        <name>(6S)-5,6,7,8-tetrahydrofolate</name>
        <dbReference type="ChEBI" id="CHEBI:57453"/>
    </ligand>
</feature>
<dbReference type="Pfam" id="PF00464">
    <property type="entry name" value="SHMT"/>
    <property type="match status" value="1"/>
</dbReference>
<keyword evidence="7 11" id="KW-0028">Amino-acid biosynthesis</keyword>
<dbReference type="STRING" id="317735.RU98_GL003117"/>
<dbReference type="PATRIC" id="fig|1158612.3.peg.2784"/>
<dbReference type="UniPathway" id="UPA00288">
    <property type="reaction ID" value="UER01023"/>
</dbReference>
<dbReference type="HAMAP" id="MF_00051">
    <property type="entry name" value="SHMT"/>
    <property type="match status" value="1"/>
</dbReference>
<dbReference type="InterPro" id="IPR019798">
    <property type="entry name" value="Ser_HO-MeTrfase_PLP_BS"/>
</dbReference>
<organism evidence="14 15">
    <name type="scientific">Enterococcus caccae ATCC BAA-1240</name>
    <dbReference type="NCBI Taxonomy" id="1158612"/>
    <lineage>
        <taxon>Bacteria</taxon>
        <taxon>Bacillati</taxon>
        <taxon>Bacillota</taxon>
        <taxon>Bacilli</taxon>
        <taxon>Lactobacillales</taxon>
        <taxon>Enterococcaceae</taxon>
        <taxon>Enterococcus</taxon>
    </lineage>
</organism>
<proteinExistence type="inferred from homology"/>
<dbReference type="FunFam" id="3.40.640.10:FF:000001">
    <property type="entry name" value="Serine hydroxymethyltransferase"/>
    <property type="match status" value="1"/>
</dbReference>
<dbReference type="EC" id="2.1.2.1" evidence="11"/>
<evidence type="ECO:0000256" key="2">
    <source>
        <dbReference type="ARBA" id="ARBA00004496"/>
    </source>
</evidence>
<keyword evidence="8 11" id="KW-0808">Transferase</keyword>
<dbReference type="PROSITE" id="PS00096">
    <property type="entry name" value="SHMT"/>
    <property type="match status" value="1"/>
</dbReference>
<evidence type="ECO:0000256" key="5">
    <source>
        <dbReference type="ARBA" id="ARBA00022490"/>
    </source>
</evidence>
<keyword evidence="6 11" id="KW-0554">One-carbon metabolism</keyword>
<feature type="site" description="Plays an important role in substrate specificity" evidence="11">
    <location>
        <position position="224"/>
    </location>
</feature>
<dbReference type="Proteomes" id="UP000013840">
    <property type="component" value="Unassembled WGS sequence"/>
</dbReference>
<comment type="catalytic activity">
    <reaction evidence="11">
        <text>(6R)-5,10-methylene-5,6,7,8-tetrahydrofolate + glycine + H2O = (6S)-5,6,7,8-tetrahydrofolate + L-serine</text>
        <dbReference type="Rhea" id="RHEA:15481"/>
        <dbReference type="ChEBI" id="CHEBI:15377"/>
        <dbReference type="ChEBI" id="CHEBI:15636"/>
        <dbReference type="ChEBI" id="CHEBI:33384"/>
        <dbReference type="ChEBI" id="CHEBI:57305"/>
        <dbReference type="ChEBI" id="CHEBI:57453"/>
        <dbReference type="EC" id="2.1.2.1"/>
    </reaction>
</comment>
<evidence type="ECO:0000256" key="1">
    <source>
        <dbReference type="ARBA" id="ARBA00001933"/>
    </source>
</evidence>
<dbReference type="Gene3D" id="3.40.640.10">
    <property type="entry name" value="Type I PLP-dependent aspartate aminotransferase-like (Major domain)"/>
    <property type="match status" value="1"/>
</dbReference>
<protein>
    <recommendedName>
        <fullName evidence="11">Serine hydroxymethyltransferase</fullName>
        <shortName evidence="11">SHMT</shortName>
        <shortName evidence="11">Serine methylase</shortName>
        <ecNumber evidence="11">2.1.2.1</ecNumber>
    </recommendedName>
</protein>
<dbReference type="InterPro" id="IPR049943">
    <property type="entry name" value="Ser_HO-MeTrfase-like"/>
</dbReference>
<feature type="binding site" evidence="11">
    <location>
        <position position="116"/>
    </location>
    <ligand>
        <name>(6S)-5,6,7,8-tetrahydrofolate</name>
        <dbReference type="ChEBI" id="CHEBI:57453"/>
    </ligand>
</feature>
<dbReference type="GO" id="GO:0035999">
    <property type="term" value="P:tetrahydrofolate interconversion"/>
    <property type="evidence" value="ECO:0007669"/>
    <property type="project" value="UniProtKB-UniRule"/>
</dbReference>
<dbReference type="PANTHER" id="PTHR11680">
    <property type="entry name" value="SERINE HYDROXYMETHYLTRANSFERASE"/>
    <property type="match status" value="1"/>
</dbReference>
<dbReference type="PANTHER" id="PTHR11680:SF35">
    <property type="entry name" value="SERINE HYDROXYMETHYLTRANSFERASE 1"/>
    <property type="match status" value="1"/>
</dbReference>
<dbReference type="GO" id="GO:0032259">
    <property type="term" value="P:methylation"/>
    <property type="evidence" value="ECO:0007669"/>
    <property type="project" value="UniProtKB-KW"/>
</dbReference>
<evidence type="ECO:0000256" key="7">
    <source>
        <dbReference type="ARBA" id="ARBA00022605"/>
    </source>
</evidence>
<dbReference type="GO" id="GO:0019264">
    <property type="term" value="P:glycine biosynthetic process from serine"/>
    <property type="evidence" value="ECO:0007669"/>
    <property type="project" value="UniProtKB-UniRule"/>
</dbReference>
<dbReference type="GO" id="GO:0004372">
    <property type="term" value="F:glycine hydroxymethyltransferase activity"/>
    <property type="evidence" value="ECO:0007669"/>
    <property type="project" value="UniProtKB-UniRule"/>
</dbReference>
<feature type="binding site" evidence="11">
    <location>
        <position position="240"/>
    </location>
    <ligand>
        <name>(6S)-5,6,7,8-tetrahydrofolate</name>
        <dbReference type="ChEBI" id="CHEBI:57453"/>
    </ligand>
</feature>
<dbReference type="AlphaFoldDB" id="R3TPP6"/>
<evidence type="ECO:0000256" key="4">
    <source>
        <dbReference type="ARBA" id="ARBA00011738"/>
    </source>
</evidence>
<keyword evidence="9 11" id="KW-0663">Pyridoxal phosphate</keyword>
<dbReference type="EMBL" id="AJAU01000022">
    <property type="protein sequence ID" value="EOL43489.1"/>
    <property type="molecule type" value="Genomic_DNA"/>
</dbReference>
<evidence type="ECO:0000313" key="15">
    <source>
        <dbReference type="Proteomes" id="UP000013840"/>
    </source>
</evidence>